<keyword evidence="6" id="KW-0508">mRNA splicing</keyword>
<dbReference type="AlphaFoldDB" id="A0A9W8DZW8"/>
<dbReference type="PANTHER" id="PTHR31077">
    <property type="entry name" value="U4/U6.U5 SMALL NUCLEAR RIBONUCLEOPROTEIN 27 KDA PROTEIN"/>
    <property type="match status" value="1"/>
</dbReference>
<feature type="compositionally biased region" description="Low complexity" evidence="8">
    <location>
        <begin position="13"/>
        <end position="22"/>
    </location>
</feature>
<name>A0A9W8DZW8_9FUNG</name>
<dbReference type="GO" id="GO:0008380">
    <property type="term" value="P:RNA splicing"/>
    <property type="evidence" value="ECO:0007669"/>
    <property type="project" value="UniProtKB-KW"/>
</dbReference>
<feature type="region of interest" description="Disordered" evidence="8">
    <location>
        <begin position="1"/>
        <end position="44"/>
    </location>
</feature>
<evidence type="ECO:0000256" key="3">
    <source>
        <dbReference type="ARBA" id="ARBA00008218"/>
    </source>
</evidence>
<keyword evidence="11" id="KW-1185">Reference proteome</keyword>
<organism evidence="10 11">
    <name type="scientific">Dispira parvispora</name>
    <dbReference type="NCBI Taxonomy" id="1520584"/>
    <lineage>
        <taxon>Eukaryota</taxon>
        <taxon>Fungi</taxon>
        <taxon>Fungi incertae sedis</taxon>
        <taxon>Zoopagomycota</taxon>
        <taxon>Kickxellomycotina</taxon>
        <taxon>Dimargaritomycetes</taxon>
        <taxon>Dimargaritales</taxon>
        <taxon>Dimargaritaceae</taxon>
        <taxon>Dispira</taxon>
    </lineage>
</organism>
<dbReference type="EMBL" id="JANBPY010003818">
    <property type="protein sequence ID" value="KAJ1950120.1"/>
    <property type="molecule type" value="Genomic_DNA"/>
</dbReference>
<comment type="caution">
    <text evidence="10">The sequence shown here is derived from an EMBL/GenBank/DDBJ whole genome shotgun (WGS) entry which is preliminary data.</text>
</comment>
<feature type="domain" description="U4/U6.U5 small nuclear ribonucleoprotein 27kDa protein" evidence="9">
    <location>
        <begin position="45"/>
        <end position="97"/>
    </location>
</feature>
<evidence type="ECO:0000256" key="2">
    <source>
        <dbReference type="ARBA" id="ARBA00004123"/>
    </source>
</evidence>
<dbReference type="Pfam" id="PF08648">
    <property type="entry name" value="SNRNP27"/>
    <property type="match status" value="1"/>
</dbReference>
<comment type="subcellular location">
    <subcellularLocation>
        <location evidence="2">Nucleus</location>
    </subcellularLocation>
</comment>
<keyword evidence="7" id="KW-0539">Nucleus</keyword>
<comment type="subunit">
    <text evidence="4">Part of a tri-snRNP complex.</text>
</comment>
<comment type="function">
    <text evidence="1">May play a role in mRNA splicing.</text>
</comment>
<evidence type="ECO:0000256" key="5">
    <source>
        <dbReference type="ARBA" id="ARBA00022664"/>
    </source>
</evidence>
<protein>
    <recommendedName>
        <fullName evidence="9">U4/U6.U5 small nuclear ribonucleoprotein 27kDa protein domain-containing protein</fullName>
    </recommendedName>
</protein>
<evidence type="ECO:0000256" key="8">
    <source>
        <dbReference type="SAM" id="MobiDB-lite"/>
    </source>
</evidence>
<evidence type="ECO:0000256" key="1">
    <source>
        <dbReference type="ARBA" id="ARBA00003632"/>
    </source>
</evidence>
<gene>
    <name evidence="10" type="ORF">IWQ62_006625</name>
</gene>
<accession>A0A9W8DZW8</accession>
<evidence type="ECO:0000313" key="11">
    <source>
        <dbReference type="Proteomes" id="UP001150925"/>
    </source>
</evidence>
<evidence type="ECO:0000259" key="9">
    <source>
        <dbReference type="Pfam" id="PF08648"/>
    </source>
</evidence>
<dbReference type="Proteomes" id="UP001150925">
    <property type="component" value="Unassembled WGS sequence"/>
</dbReference>
<comment type="similarity">
    <text evidence="3">Belongs to the SNUT3 family.</text>
</comment>
<dbReference type="PANTHER" id="PTHR31077:SF1">
    <property type="entry name" value="U4_U6.U5 SMALL NUCLEAR RIBONUCLEOPROTEIN 27 KDA PROTEIN"/>
    <property type="match status" value="1"/>
</dbReference>
<dbReference type="InterPro" id="IPR013957">
    <property type="entry name" value="SNRNP27"/>
</dbReference>
<sequence>MNVVLAARRRSQSRSPPRTTTRPSEHSKPRPPAPVLPDQPLELSEDSMMAVMGFGSFGTTQGQHITGNNVSGVNVKKERRYRQYMNRPGGFNRPLDEK</sequence>
<proteinExistence type="inferred from homology"/>
<reference evidence="10" key="1">
    <citation type="submission" date="2022-07" db="EMBL/GenBank/DDBJ databases">
        <title>Phylogenomic reconstructions and comparative analyses of Kickxellomycotina fungi.</title>
        <authorList>
            <person name="Reynolds N.K."/>
            <person name="Stajich J.E."/>
            <person name="Barry K."/>
            <person name="Grigoriev I.V."/>
            <person name="Crous P."/>
            <person name="Smith M.E."/>
        </authorList>
    </citation>
    <scope>NUCLEOTIDE SEQUENCE</scope>
    <source>
        <strain evidence="10">RSA 1196</strain>
    </source>
</reference>
<dbReference type="OrthoDB" id="21368at2759"/>
<dbReference type="GO" id="GO:0071011">
    <property type="term" value="C:precatalytic spliceosome"/>
    <property type="evidence" value="ECO:0007669"/>
    <property type="project" value="TreeGrafter"/>
</dbReference>
<evidence type="ECO:0000256" key="6">
    <source>
        <dbReference type="ARBA" id="ARBA00023187"/>
    </source>
</evidence>
<dbReference type="GO" id="GO:0006397">
    <property type="term" value="P:mRNA processing"/>
    <property type="evidence" value="ECO:0007669"/>
    <property type="project" value="UniProtKB-KW"/>
</dbReference>
<evidence type="ECO:0000256" key="4">
    <source>
        <dbReference type="ARBA" id="ARBA00011825"/>
    </source>
</evidence>
<evidence type="ECO:0000313" key="10">
    <source>
        <dbReference type="EMBL" id="KAJ1950120.1"/>
    </source>
</evidence>
<keyword evidence="5" id="KW-0507">mRNA processing</keyword>
<evidence type="ECO:0000256" key="7">
    <source>
        <dbReference type="ARBA" id="ARBA00023242"/>
    </source>
</evidence>